<feature type="compositionally biased region" description="Basic residues" evidence="1">
    <location>
        <begin position="57"/>
        <end position="75"/>
    </location>
</feature>
<accession>A0A5Q3Q8N1</accession>
<evidence type="ECO:0000256" key="1">
    <source>
        <dbReference type="SAM" id="MobiDB-lite"/>
    </source>
</evidence>
<reference evidence="3" key="1">
    <citation type="submission" date="2019-11" db="EMBL/GenBank/DDBJ databases">
        <title>The complete genome sequence of Saccharopolyspora sp. E2A.</title>
        <authorList>
            <person name="Zhang G."/>
        </authorList>
    </citation>
    <scope>NUCLEOTIDE SEQUENCE [LARGE SCALE GENOMIC DNA]</scope>
    <source>
        <strain evidence="3">E2A</strain>
    </source>
</reference>
<dbReference type="EMBL" id="CP045929">
    <property type="protein sequence ID" value="QGK70733.1"/>
    <property type="molecule type" value="Genomic_DNA"/>
</dbReference>
<feature type="region of interest" description="Disordered" evidence="1">
    <location>
        <begin position="40"/>
        <end position="75"/>
    </location>
</feature>
<protein>
    <submittedName>
        <fullName evidence="2">Uncharacterized protein</fullName>
    </submittedName>
</protein>
<name>A0A5Q3Q8N1_9PSEU</name>
<dbReference type="RefSeq" id="WP_154077314.1">
    <property type="nucleotide sequence ID" value="NZ_CP045929.1"/>
</dbReference>
<sequence>MQDDVFHRRWAVTEDELLQMLWRCHAGESPDVVLLELHARDRDAPAGRMRSNSRAPRTTRHFHHDRNRHRRYADR</sequence>
<dbReference type="Proteomes" id="UP000371041">
    <property type="component" value="Chromosome"/>
</dbReference>
<proteinExistence type="predicted"/>
<keyword evidence="3" id="KW-1185">Reference proteome</keyword>
<dbReference type="KEGG" id="sace:GIY23_15505"/>
<evidence type="ECO:0000313" key="2">
    <source>
        <dbReference type="EMBL" id="QGK70733.1"/>
    </source>
</evidence>
<evidence type="ECO:0000313" key="3">
    <source>
        <dbReference type="Proteomes" id="UP000371041"/>
    </source>
</evidence>
<organism evidence="2 3">
    <name type="scientific">Allosaccharopolyspora coralli</name>
    <dbReference type="NCBI Taxonomy" id="2665642"/>
    <lineage>
        <taxon>Bacteria</taxon>
        <taxon>Bacillati</taxon>
        <taxon>Actinomycetota</taxon>
        <taxon>Actinomycetes</taxon>
        <taxon>Pseudonocardiales</taxon>
        <taxon>Pseudonocardiaceae</taxon>
        <taxon>Allosaccharopolyspora</taxon>
    </lineage>
</organism>
<dbReference type="AlphaFoldDB" id="A0A5Q3Q8N1"/>
<gene>
    <name evidence="2" type="ORF">GIY23_15505</name>
</gene>